<evidence type="ECO:0000313" key="6">
    <source>
        <dbReference type="EMBL" id="MEZ7198269.1"/>
    </source>
</evidence>
<dbReference type="PANTHER" id="PTHR24567">
    <property type="entry name" value="CRP FAMILY TRANSCRIPTIONAL REGULATORY PROTEIN"/>
    <property type="match status" value="1"/>
</dbReference>
<dbReference type="SMART" id="SM00419">
    <property type="entry name" value="HTH_CRP"/>
    <property type="match status" value="1"/>
</dbReference>
<evidence type="ECO:0000313" key="7">
    <source>
        <dbReference type="Proteomes" id="UP001568698"/>
    </source>
</evidence>
<dbReference type="InterPro" id="IPR036388">
    <property type="entry name" value="WH-like_DNA-bd_sf"/>
</dbReference>
<dbReference type="Gene3D" id="1.10.10.10">
    <property type="entry name" value="Winged helix-like DNA-binding domain superfamily/Winged helix DNA-binding domain"/>
    <property type="match status" value="1"/>
</dbReference>
<sequence length="219" mass="24582">MKFTGVNLLDELDRPELADLRAVFRKRSVSKGEVVFRPEGDEDLVFVVAKGRVRVYLAYEDKEFTLAILNPGDPYSTHSGCYVQALEDAELLLTDVRSVKRCMTDIPLFTRTMVRVLGHILRNSFSIIGGLAFKDIYNRLMDYILNEARASGTPEDGGRLLKLNLTIEQLAQLMGATRQTVSTLLNDMERAGLMFKRGRGIYFIPDLDALAQAAGDEMK</sequence>
<organism evidence="6 7">
    <name type="scientific">Pseudodesulfovibrio karagichevae</name>
    <dbReference type="NCBI Taxonomy" id="3239305"/>
    <lineage>
        <taxon>Bacteria</taxon>
        <taxon>Pseudomonadati</taxon>
        <taxon>Thermodesulfobacteriota</taxon>
        <taxon>Desulfovibrionia</taxon>
        <taxon>Desulfovibrionales</taxon>
        <taxon>Desulfovibrionaceae</taxon>
    </lineage>
</organism>
<gene>
    <name evidence="6" type="ORF">AB6M95_16060</name>
</gene>
<dbReference type="Pfam" id="PF13545">
    <property type="entry name" value="HTH_Crp_2"/>
    <property type="match status" value="1"/>
</dbReference>
<evidence type="ECO:0000256" key="1">
    <source>
        <dbReference type="ARBA" id="ARBA00023015"/>
    </source>
</evidence>
<dbReference type="SUPFAM" id="SSF51206">
    <property type="entry name" value="cAMP-binding domain-like"/>
    <property type="match status" value="1"/>
</dbReference>
<keyword evidence="1" id="KW-0805">Transcription regulation</keyword>
<evidence type="ECO:0000256" key="2">
    <source>
        <dbReference type="ARBA" id="ARBA00023125"/>
    </source>
</evidence>
<feature type="domain" description="Cyclic nucleotide-binding" evidence="4">
    <location>
        <begin position="8"/>
        <end position="76"/>
    </location>
</feature>
<evidence type="ECO:0000259" key="5">
    <source>
        <dbReference type="PROSITE" id="PS51063"/>
    </source>
</evidence>
<keyword evidence="7" id="KW-1185">Reference proteome</keyword>
<dbReference type="PROSITE" id="PS51063">
    <property type="entry name" value="HTH_CRP_2"/>
    <property type="match status" value="1"/>
</dbReference>
<dbReference type="InterPro" id="IPR014710">
    <property type="entry name" value="RmlC-like_jellyroll"/>
</dbReference>
<evidence type="ECO:0000256" key="3">
    <source>
        <dbReference type="ARBA" id="ARBA00023163"/>
    </source>
</evidence>
<dbReference type="Proteomes" id="UP001568698">
    <property type="component" value="Unassembled WGS sequence"/>
</dbReference>
<accession>A0ABV4K899</accession>
<evidence type="ECO:0000259" key="4">
    <source>
        <dbReference type="PROSITE" id="PS50042"/>
    </source>
</evidence>
<keyword evidence="3" id="KW-0804">Transcription</keyword>
<dbReference type="SMART" id="SM00100">
    <property type="entry name" value="cNMP"/>
    <property type="match status" value="1"/>
</dbReference>
<dbReference type="InterPro" id="IPR018490">
    <property type="entry name" value="cNMP-bd_dom_sf"/>
</dbReference>
<dbReference type="Gene3D" id="2.60.120.10">
    <property type="entry name" value="Jelly Rolls"/>
    <property type="match status" value="1"/>
</dbReference>
<dbReference type="RefSeq" id="WP_371387762.1">
    <property type="nucleotide sequence ID" value="NZ_JBGLYH010000059.1"/>
</dbReference>
<keyword evidence="2" id="KW-0238">DNA-binding</keyword>
<name>A0ABV4K899_9BACT</name>
<dbReference type="InterPro" id="IPR050397">
    <property type="entry name" value="Env_Response_Regulators"/>
</dbReference>
<dbReference type="PROSITE" id="PS50042">
    <property type="entry name" value="CNMP_BINDING_3"/>
    <property type="match status" value="1"/>
</dbReference>
<dbReference type="InterPro" id="IPR012318">
    <property type="entry name" value="HTH_CRP"/>
</dbReference>
<comment type="caution">
    <text evidence="6">The sequence shown here is derived from an EMBL/GenBank/DDBJ whole genome shotgun (WGS) entry which is preliminary data.</text>
</comment>
<reference evidence="6 7" key="1">
    <citation type="submission" date="2024-08" db="EMBL/GenBank/DDBJ databases">
        <title>Sulfate-reducing bacteria isolated from formation water of the oil field in Kazakhstan and description of Pseudodesulfovibrio sp.</title>
        <authorList>
            <person name="Bidzhieva S.K."/>
            <person name="Tourova T.P."/>
            <person name="Grouzdev D.S."/>
            <person name="Beletsky A.V."/>
            <person name="Sokolova D.S."/>
            <person name="Samigullina S.R."/>
            <person name="Poltaraus A.B."/>
            <person name="Avtukh A.N."/>
            <person name="Tereshina V.M."/>
            <person name="Zhaparov N.S."/>
            <person name="Mardanov A.V."/>
            <person name="Nazina T.N."/>
        </authorList>
    </citation>
    <scope>NUCLEOTIDE SEQUENCE [LARGE SCALE GENOMIC DNA]</scope>
    <source>
        <strain evidence="6 7">9FUS</strain>
    </source>
</reference>
<dbReference type="Pfam" id="PF00027">
    <property type="entry name" value="cNMP_binding"/>
    <property type="match status" value="1"/>
</dbReference>
<feature type="domain" description="HTH crp-type" evidence="5">
    <location>
        <begin position="134"/>
        <end position="208"/>
    </location>
</feature>
<dbReference type="InterPro" id="IPR036390">
    <property type="entry name" value="WH_DNA-bd_sf"/>
</dbReference>
<dbReference type="CDD" id="cd00038">
    <property type="entry name" value="CAP_ED"/>
    <property type="match status" value="1"/>
</dbReference>
<dbReference type="PANTHER" id="PTHR24567:SF74">
    <property type="entry name" value="HTH-TYPE TRANSCRIPTIONAL REGULATOR ARCR"/>
    <property type="match status" value="1"/>
</dbReference>
<dbReference type="InterPro" id="IPR000595">
    <property type="entry name" value="cNMP-bd_dom"/>
</dbReference>
<protein>
    <submittedName>
        <fullName evidence="6">Crp/Fnr family transcriptional regulator</fullName>
    </submittedName>
</protein>
<dbReference type="SUPFAM" id="SSF46785">
    <property type="entry name" value="Winged helix' DNA-binding domain"/>
    <property type="match status" value="1"/>
</dbReference>
<dbReference type="EMBL" id="JBGLYH010000059">
    <property type="protein sequence ID" value="MEZ7198269.1"/>
    <property type="molecule type" value="Genomic_DNA"/>
</dbReference>
<proteinExistence type="predicted"/>